<dbReference type="Proteomes" id="UP000013057">
    <property type="component" value="Unassembled WGS sequence"/>
</dbReference>
<name>R4FA63_9BACL</name>
<organism evidence="1 2">
    <name type="scientific">Anoxybacillus flavithermus NBRC 109594</name>
    <dbReference type="NCBI Taxonomy" id="1315967"/>
    <lineage>
        <taxon>Bacteria</taxon>
        <taxon>Bacillati</taxon>
        <taxon>Bacillota</taxon>
        <taxon>Bacilli</taxon>
        <taxon>Bacillales</taxon>
        <taxon>Anoxybacillaceae</taxon>
        <taxon>Anoxybacillus</taxon>
    </lineage>
</organism>
<proteinExistence type="predicted"/>
<evidence type="ECO:0000313" key="1">
    <source>
        <dbReference type="EMBL" id="GAC90346.1"/>
    </source>
</evidence>
<reference evidence="2" key="1">
    <citation type="journal article" date="2013" name="Genome">
        <title>Draft Genome Sequence of a Thermophilic Member of the Bacillaceae, Anoxybacillus flavithermus Strain Kn10, Isolated from the Kan-nawa Hot Spring in Japan.</title>
        <authorList>
            <person name="Matsutani M."/>
            <person name="Shirakihara Y."/>
            <person name="Imada K."/>
            <person name="Yakushi T."/>
            <person name="Matsushita K."/>
        </authorList>
    </citation>
    <scope>NUCLEOTIDE SEQUENCE [LARGE SCALE GENOMIC DNA]</scope>
    <source>
        <strain evidence="2">NBRC 109594</strain>
    </source>
</reference>
<comment type="caution">
    <text evidence="1">The sequence shown here is derived from an EMBL/GenBank/DDBJ whole genome shotgun (WGS) entry which is preliminary data.</text>
</comment>
<evidence type="ECO:0000313" key="2">
    <source>
        <dbReference type="Proteomes" id="UP000013057"/>
    </source>
</evidence>
<gene>
    <name evidence="1" type="ORF">KN10_0782</name>
</gene>
<dbReference type="EMBL" id="BARH01000005">
    <property type="protein sequence ID" value="GAC90346.1"/>
    <property type="molecule type" value="Genomic_DNA"/>
</dbReference>
<accession>R4FA63</accession>
<protein>
    <submittedName>
        <fullName evidence="1">Uncharacterized protein</fullName>
    </submittedName>
</protein>
<sequence>MIDFFENDYKKSIKTSLHMRIEGVYYDMKGGQYFTKGHGRFTNGSRKAYQRRKT</sequence>
<dbReference type="AlphaFoldDB" id="R4FA63"/>